<dbReference type="OrthoDB" id="9803319at2"/>
<proteinExistence type="predicted"/>
<dbReference type="AlphaFoldDB" id="A0A1B3SJW0"/>
<evidence type="ECO:0000313" key="3">
    <source>
        <dbReference type="Proteomes" id="UP000094378"/>
    </source>
</evidence>
<gene>
    <name evidence="2" type="ORF">SHELI_v1c02550</name>
</gene>
<name>A0A1B3SJW0_9MOLU</name>
<dbReference type="STRING" id="216938.SHELI_v1c02550"/>
<dbReference type="Pfam" id="PF13459">
    <property type="entry name" value="Fer4_15"/>
    <property type="match status" value="1"/>
</dbReference>
<dbReference type="InterPro" id="IPR017896">
    <property type="entry name" value="4Fe4S_Fe-S-bd"/>
</dbReference>
<organism evidence="2 3">
    <name type="scientific">Spiroplasma helicoides</name>
    <dbReference type="NCBI Taxonomy" id="216938"/>
    <lineage>
        <taxon>Bacteria</taxon>
        <taxon>Bacillati</taxon>
        <taxon>Mycoplasmatota</taxon>
        <taxon>Mollicutes</taxon>
        <taxon>Entomoplasmatales</taxon>
        <taxon>Spiroplasmataceae</taxon>
        <taxon>Spiroplasma</taxon>
    </lineage>
</organism>
<dbReference type="PROSITE" id="PS51379">
    <property type="entry name" value="4FE4S_FER_2"/>
    <property type="match status" value="1"/>
</dbReference>
<accession>A0A1B3SJW0</accession>
<dbReference type="EMBL" id="CP017015">
    <property type="protein sequence ID" value="AOG60210.1"/>
    <property type="molecule type" value="Genomic_DNA"/>
</dbReference>
<evidence type="ECO:0000313" key="2">
    <source>
        <dbReference type="EMBL" id="AOG60210.1"/>
    </source>
</evidence>
<dbReference type="RefSeq" id="WP_069115994.1">
    <property type="nucleotide sequence ID" value="NZ_CP017015.1"/>
</dbReference>
<dbReference type="Gene3D" id="3.30.70.20">
    <property type="match status" value="1"/>
</dbReference>
<protein>
    <recommendedName>
        <fullName evidence="1">4Fe-4S ferredoxin-type domain-containing protein</fullName>
    </recommendedName>
</protein>
<evidence type="ECO:0000259" key="1">
    <source>
        <dbReference type="PROSITE" id="PS51379"/>
    </source>
</evidence>
<keyword evidence="3" id="KW-1185">Reference proteome</keyword>
<dbReference type="KEGG" id="shj:SHELI_v1c02550"/>
<sequence length="61" mass="6772">MKKTWIDKSMCIGCEACVSIDEDDILFMDEDGLAEAKENDKELINCQMVCPTGAVKIGEDK</sequence>
<reference evidence="2 3" key="1">
    <citation type="submission" date="2016-08" db="EMBL/GenBank/DDBJ databases">
        <title>Complete genome sequence of Spiroplasma helicoides TABS-2 (DSM 22551).</title>
        <authorList>
            <person name="Shen W.-Y."/>
            <person name="Lo W.-S."/>
            <person name="Lai Y.-C."/>
            <person name="Kuo C.-H."/>
        </authorList>
    </citation>
    <scope>NUCLEOTIDE SEQUENCE [LARGE SCALE GENOMIC DNA]</scope>
    <source>
        <strain evidence="2 3">TABS-2</strain>
    </source>
</reference>
<feature type="domain" description="4Fe-4S ferredoxin-type" evidence="1">
    <location>
        <begin position="2"/>
        <end position="31"/>
    </location>
</feature>
<dbReference type="Proteomes" id="UP000094378">
    <property type="component" value="Chromosome"/>
</dbReference>
<dbReference type="SUPFAM" id="SSF54862">
    <property type="entry name" value="4Fe-4S ferredoxins"/>
    <property type="match status" value="1"/>
</dbReference>